<dbReference type="Gene3D" id="2.60.120.330">
    <property type="entry name" value="B-lactam Antibiotic, Isopenicillin N Synthase, Chain"/>
    <property type="match status" value="1"/>
</dbReference>
<evidence type="ECO:0000259" key="1">
    <source>
        <dbReference type="Pfam" id="PF14226"/>
    </source>
</evidence>
<dbReference type="Pfam" id="PF14226">
    <property type="entry name" value="DIOX_N"/>
    <property type="match status" value="1"/>
</dbReference>
<reference evidence="2" key="1">
    <citation type="submission" date="2021-02" db="EMBL/GenBank/DDBJ databases">
        <authorList>
            <person name="Nowell W R."/>
        </authorList>
    </citation>
    <scope>NUCLEOTIDE SEQUENCE</scope>
</reference>
<feature type="non-terminal residue" evidence="2">
    <location>
        <position position="53"/>
    </location>
</feature>
<comment type="caution">
    <text evidence="2">The sequence shown here is derived from an EMBL/GenBank/DDBJ whole genome shotgun (WGS) entry which is preliminary data.</text>
</comment>
<name>A0A820R6W7_9BILA</name>
<gene>
    <name evidence="2" type="ORF">OXD698_LOCUS53238</name>
</gene>
<feature type="domain" description="Non-haem dioxygenase N-terminal" evidence="1">
    <location>
        <begin position="3"/>
        <end position="52"/>
    </location>
</feature>
<dbReference type="Proteomes" id="UP000663844">
    <property type="component" value="Unassembled WGS sequence"/>
</dbReference>
<accession>A0A820R6W7</accession>
<dbReference type="SUPFAM" id="SSF51197">
    <property type="entry name" value="Clavaminate synthase-like"/>
    <property type="match status" value="1"/>
</dbReference>
<dbReference type="AlphaFoldDB" id="A0A820R6W7"/>
<protein>
    <recommendedName>
        <fullName evidence="1">Non-haem dioxygenase N-terminal domain-containing protein</fullName>
    </recommendedName>
</protein>
<organism evidence="2 3">
    <name type="scientific">Adineta steineri</name>
    <dbReference type="NCBI Taxonomy" id="433720"/>
    <lineage>
        <taxon>Eukaryota</taxon>
        <taxon>Metazoa</taxon>
        <taxon>Spiralia</taxon>
        <taxon>Gnathifera</taxon>
        <taxon>Rotifera</taxon>
        <taxon>Eurotatoria</taxon>
        <taxon>Bdelloidea</taxon>
        <taxon>Adinetida</taxon>
        <taxon>Adinetidae</taxon>
        <taxon>Adineta</taxon>
    </lineage>
</organism>
<dbReference type="EMBL" id="CAJOAZ010030192">
    <property type="protein sequence ID" value="CAF4431098.1"/>
    <property type="molecule type" value="Genomic_DNA"/>
</dbReference>
<dbReference type="InterPro" id="IPR026992">
    <property type="entry name" value="DIOX_N"/>
</dbReference>
<evidence type="ECO:0000313" key="2">
    <source>
        <dbReference type="EMBL" id="CAF4431098.1"/>
    </source>
</evidence>
<proteinExistence type="predicted"/>
<evidence type="ECO:0000313" key="3">
    <source>
        <dbReference type="Proteomes" id="UP000663844"/>
    </source>
</evidence>
<sequence length="53" mass="6001">MTIPIIDLSPLWDSSSTGLSKVAQEFTYAFHEIGFAYIINHRVPQSIINEVFC</sequence>
<dbReference type="InterPro" id="IPR027443">
    <property type="entry name" value="IPNS-like_sf"/>
</dbReference>